<proteinExistence type="predicted"/>
<dbReference type="Pfam" id="PF10821">
    <property type="entry name" value="DUF2567"/>
    <property type="match status" value="1"/>
</dbReference>
<keyword evidence="4" id="KW-1185">Reference proteome</keyword>
<evidence type="ECO:0000256" key="1">
    <source>
        <dbReference type="SAM" id="MobiDB-lite"/>
    </source>
</evidence>
<accession>A0A7W7I2W4</accession>
<keyword evidence="2" id="KW-0472">Membrane</keyword>
<evidence type="ECO:0000313" key="4">
    <source>
        <dbReference type="Proteomes" id="UP000578112"/>
    </source>
</evidence>
<dbReference type="AlphaFoldDB" id="A0A7W7I2W4"/>
<keyword evidence="2" id="KW-0812">Transmembrane</keyword>
<feature type="region of interest" description="Disordered" evidence="1">
    <location>
        <begin position="1"/>
        <end position="45"/>
    </location>
</feature>
<name>A0A7W7I2W4_9ACTN</name>
<feature type="region of interest" description="Disordered" evidence="1">
    <location>
        <begin position="209"/>
        <end position="249"/>
    </location>
</feature>
<feature type="transmembrane region" description="Helical" evidence="2">
    <location>
        <begin position="49"/>
        <end position="73"/>
    </location>
</feature>
<dbReference type="RefSeq" id="WP_239087405.1">
    <property type="nucleotide sequence ID" value="NZ_BOMK01000022.1"/>
</dbReference>
<evidence type="ECO:0000313" key="3">
    <source>
        <dbReference type="EMBL" id="MBB4765447.1"/>
    </source>
</evidence>
<dbReference type="Proteomes" id="UP000578112">
    <property type="component" value="Unassembled WGS sequence"/>
</dbReference>
<comment type="caution">
    <text evidence="3">The sequence shown here is derived from an EMBL/GenBank/DDBJ whole genome shotgun (WGS) entry which is preliminary data.</text>
</comment>
<feature type="transmembrane region" description="Helical" evidence="2">
    <location>
        <begin position="181"/>
        <end position="200"/>
    </location>
</feature>
<reference evidence="3 4" key="1">
    <citation type="submission" date="2020-08" db="EMBL/GenBank/DDBJ databases">
        <title>Sequencing the genomes of 1000 actinobacteria strains.</title>
        <authorList>
            <person name="Klenk H.-P."/>
        </authorList>
    </citation>
    <scope>NUCLEOTIDE SEQUENCE [LARGE SCALE GENOMIC DNA]</scope>
    <source>
        <strain evidence="3 4">DSM 43149</strain>
    </source>
</reference>
<feature type="compositionally biased region" description="Polar residues" evidence="1">
    <location>
        <begin position="1"/>
        <end position="20"/>
    </location>
</feature>
<evidence type="ECO:0000256" key="2">
    <source>
        <dbReference type="SAM" id="Phobius"/>
    </source>
</evidence>
<dbReference type="EMBL" id="JACHNH010000001">
    <property type="protein sequence ID" value="MBB4765447.1"/>
    <property type="molecule type" value="Genomic_DNA"/>
</dbReference>
<evidence type="ECO:0008006" key="5">
    <source>
        <dbReference type="Google" id="ProtNLM"/>
    </source>
</evidence>
<feature type="transmembrane region" description="Helical" evidence="2">
    <location>
        <begin position="130"/>
        <end position="149"/>
    </location>
</feature>
<gene>
    <name evidence="3" type="ORF">BJ971_006003</name>
</gene>
<feature type="transmembrane region" description="Helical" evidence="2">
    <location>
        <begin position="102"/>
        <end position="123"/>
    </location>
</feature>
<protein>
    <recommendedName>
        <fullName evidence="5">DUF2567 domain-containing protein</fullName>
    </recommendedName>
</protein>
<organism evidence="3 4">
    <name type="scientific">Actinoplanes digitatis</name>
    <dbReference type="NCBI Taxonomy" id="1868"/>
    <lineage>
        <taxon>Bacteria</taxon>
        <taxon>Bacillati</taxon>
        <taxon>Actinomycetota</taxon>
        <taxon>Actinomycetes</taxon>
        <taxon>Micromonosporales</taxon>
        <taxon>Micromonosporaceae</taxon>
        <taxon>Actinoplanes</taxon>
    </lineage>
</organism>
<keyword evidence="2" id="KW-1133">Transmembrane helix</keyword>
<dbReference type="InterPro" id="IPR021213">
    <property type="entry name" value="DUF2567"/>
</dbReference>
<sequence length="249" mass="26279">MNPSQEPAPQQYGQVPQYDTQPAYPFGPPSEAMAWEQPRPPHRSPRRTVSVMAAVTAGLAVAGAPLGLLWSWLAPSVPVINAGRNGIVVNDPSPEEYVAADAWFTLLGFGFGLLAAVLIWMLLRRDRGPALVLGVTFGGLACAVVAWQVGRLVGLSAWDEWQRTSAAGDTYARPPDLRTHGALLVIAFAAVIVTTLLAGWSNDPDLDLPGAKPGYGHDLTDASSDSPDEPDPTAAPAPPAPWPADPPRG</sequence>
<feature type="compositionally biased region" description="Pro residues" evidence="1">
    <location>
        <begin position="233"/>
        <end position="249"/>
    </location>
</feature>